<evidence type="ECO:0008006" key="2">
    <source>
        <dbReference type="Google" id="ProtNLM"/>
    </source>
</evidence>
<name>X0YNQ3_9ZZZZ</name>
<protein>
    <recommendedName>
        <fullName evidence="2">Sulfotransferase domain-containing protein</fullName>
    </recommendedName>
</protein>
<sequence>MRDFVKSLRGEWFIFKYEDMIDKKFGALHEYLGFEIKDDAEIPKTTKKSKVSRRKAYGDWRNWYTEEDVAFYKPVYLPYMELIGYDCDDWTLSSEPLIESAYSSMYIKGLVRKNRLNAIRNFKESVLRRFA</sequence>
<reference evidence="1" key="1">
    <citation type="journal article" date="2014" name="Front. Microbiol.">
        <title>High frequency of phylogenetically diverse reductive dehalogenase-homologous genes in deep subseafloor sedimentary metagenomes.</title>
        <authorList>
            <person name="Kawai M."/>
            <person name="Futagami T."/>
            <person name="Toyoda A."/>
            <person name="Takaki Y."/>
            <person name="Nishi S."/>
            <person name="Hori S."/>
            <person name="Arai W."/>
            <person name="Tsubouchi T."/>
            <person name="Morono Y."/>
            <person name="Uchiyama I."/>
            <person name="Ito T."/>
            <person name="Fujiyama A."/>
            <person name="Inagaki F."/>
            <person name="Takami H."/>
        </authorList>
    </citation>
    <scope>NUCLEOTIDE SEQUENCE</scope>
    <source>
        <strain evidence="1">Expedition CK06-06</strain>
    </source>
</reference>
<dbReference type="AlphaFoldDB" id="X0YNQ3"/>
<feature type="non-terminal residue" evidence="1">
    <location>
        <position position="131"/>
    </location>
</feature>
<dbReference type="InterPro" id="IPR027417">
    <property type="entry name" value="P-loop_NTPase"/>
</dbReference>
<dbReference type="SUPFAM" id="SSF52540">
    <property type="entry name" value="P-loop containing nucleoside triphosphate hydrolases"/>
    <property type="match status" value="1"/>
</dbReference>
<dbReference type="Gene3D" id="3.40.50.300">
    <property type="entry name" value="P-loop containing nucleotide triphosphate hydrolases"/>
    <property type="match status" value="1"/>
</dbReference>
<organism evidence="1">
    <name type="scientific">marine sediment metagenome</name>
    <dbReference type="NCBI Taxonomy" id="412755"/>
    <lineage>
        <taxon>unclassified sequences</taxon>
        <taxon>metagenomes</taxon>
        <taxon>ecological metagenomes</taxon>
    </lineage>
</organism>
<comment type="caution">
    <text evidence="1">The sequence shown here is derived from an EMBL/GenBank/DDBJ whole genome shotgun (WGS) entry which is preliminary data.</text>
</comment>
<proteinExistence type="predicted"/>
<dbReference type="EMBL" id="BART01004862">
    <property type="protein sequence ID" value="GAG57914.1"/>
    <property type="molecule type" value="Genomic_DNA"/>
</dbReference>
<gene>
    <name evidence="1" type="ORF">S01H4_11801</name>
</gene>
<accession>X0YNQ3</accession>
<evidence type="ECO:0000313" key="1">
    <source>
        <dbReference type="EMBL" id="GAG57914.1"/>
    </source>
</evidence>